<dbReference type="AlphaFoldDB" id="A0A1U7NT48"/>
<dbReference type="RefSeq" id="WP_075836166.1">
    <property type="nucleotide sequence ID" value="NZ_MSTI01000155.1"/>
</dbReference>
<dbReference type="EMBL" id="MSTI01000155">
    <property type="protein sequence ID" value="OLV16085.1"/>
    <property type="molecule type" value="Genomic_DNA"/>
</dbReference>
<gene>
    <name evidence="1" type="ORF">BOO71_0012934</name>
</gene>
<name>A0A1U7NT48_9DEIO</name>
<accession>A0A1U7NT48</accession>
<proteinExistence type="predicted"/>
<sequence>MQWRSSNAAAVLYQPVITCPVHTVDMHLTLLPVLLTSLLLGAAPQATAGPSTAGKVPTILSSIPAEEGIHAQVSAAQQNAGVTVLQLRGVPGTSLAGQQLSPLRVGQWPAGVQAGRLAGAVLRVSAEREPDGSSSSLTLTRGGKDRPLLTLLAGVRPADPLGLGLSFKKVTASSVTLQSADQPAQQRTVRPGERVTLTSPQGKVCVQVYAITPVRADFSERGAPPVITGYRVTLGLLTPDPATDCA</sequence>
<dbReference type="Proteomes" id="UP000186607">
    <property type="component" value="Unassembled WGS sequence"/>
</dbReference>
<evidence type="ECO:0000313" key="1">
    <source>
        <dbReference type="EMBL" id="OLV16085.1"/>
    </source>
</evidence>
<organism evidence="1 2">
    <name type="scientific">Deinococcus marmoris</name>
    <dbReference type="NCBI Taxonomy" id="249408"/>
    <lineage>
        <taxon>Bacteria</taxon>
        <taxon>Thermotogati</taxon>
        <taxon>Deinococcota</taxon>
        <taxon>Deinococci</taxon>
        <taxon>Deinococcales</taxon>
        <taxon>Deinococcaceae</taxon>
        <taxon>Deinococcus</taxon>
    </lineage>
</organism>
<dbReference type="STRING" id="249408.BOO71_0012934"/>
<keyword evidence="2" id="KW-1185">Reference proteome</keyword>
<reference evidence="1 2" key="1">
    <citation type="submission" date="2017-01" db="EMBL/GenBank/DDBJ databases">
        <title>Genome Analysis of Deinococcus marmoris KOPRI26562.</title>
        <authorList>
            <person name="Kim J.H."/>
            <person name="Oh H.-M."/>
        </authorList>
    </citation>
    <scope>NUCLEOTIDE SEQUENCE [LARGE SCALE GENOMIC DNA]</scope>
    <source>
        <strain evidence="1 2">KOPRI26562</strain>
    </source>
</reference>
<protein>
    <submittedName>
        <fullName evidence="1">Uncharacterized protein</fullName>
    </submittedName>
</protein>
<comment type="caution">
    <text evidence="1">The sequence shown here is derived from an EMBL/GenBank/DDBJ whole genome shotgun (WGS) entry which is preliminary data.</text>
</comment>
<evidence type="ECO:0000313" key="2">
    <source>
        <dbReference type="Proteomes" id="UP000186607"/>
    </source>
</evidence>